<reference evidence="2 3" key="1">
    <citation type="journal article" date="2021" name="Int. J. Syst. Evol. Microbiol.">
        <title>Halobaculum halophilum sp. nov. and Halobaculum salinum sp. nov., isolated from salt lake and saline soil.</title>
        <authorList>
            <person name="Cui H.L."/>
            <person name="Shi X.W."/>
            <person name="Yin X.M."/>
            <person name="Yang X.Y."/>
            <person name="Hou J."/>
            <person name="Zhu L."/>
        </authorList>
    </citation>
    <scope>NUCLEOTIDE SEQUENCE [LARGE SCALE GENOMIC DNA]</scope>
    <source>
        <strain evidence="2 3">NBRC 109044</strain>
    </source>
</reference>
<feature type="compositionally biased region" description="Gly residues" evidence="1">
    <location>
        <begin position="21"/>
        <end position="31"/>
    </location>
</feature>
<sequence>MDRRTVLGLVAGAGSTALAGCTGGGGSGGGEEPTNEPSESPTETPIGTGTPTGTETGSPSVVDRSFARTGDVSEPGESASVAFGDDAVTVSGVISGKNGCMQASLKAAEYDADADELRVRVETVREGGDVCTQQIVYRGYEATVAFEGGLPASVVVEHESMDEVRTVTDVTR</sequence>
<keyword evidence="3" id="KW-1185">Reference proteome</keyword>
<evidence type="ECO:0000256" key="1">
    <source>
        <dbReference type="SAM" id="MobiDB-lite"/>
    </source>
</evidence>
<feature type="region of interest" description="Disordered" evidence="1">
    <location>
        <begin position="17"/>
        <end position="79"/>
    </location>
</feature>
<dbReference type="GeneID" id="67179097"/>
<dbReference type="AlphaFoldDB" id="A0A8T8WBJ1"/>
<evidence type="ECO:0000313" key="3">
    <source>
        <dbReference type="Proteomes" id="UP000826254"/>
    </source>
</evidence>
<dbReference type="RefSeq" id="WP_222607022.1">
    <property type="nucleotide sequence ID" value="NZ_CP081958.1"/>
</dbReference>
<dbReference type="Proteomes" id="UP000826254">
    <property type="component" value="Chromosome"/>
</dbReference>
<gene>
    <name evidence="2" type="ORF">K6T50_13105</name>
</gene>
<dbReference type="EMBL" id="CP081958">
    <property type="protein sequence ID" value="QZP37210.1"/>
    <property type="molecule type" value="Genomic_DNA"/>
</dbReference>
<dbReference type="PROSITE" id="PS51257">
    <property type="entry name" value="PROKAR_LIPOPROTEIN"/>
    <property type="match status" value="1"/>
</dbReference>
<proteinExistence type="predicted"/>
<name>A0A8T8WBJ1_9EURY</name>
<accession>A0A8T8WBJ1</accession>
<organism evidence="2 3">
    <name type="scientific">Halobaculum magnesiiphilum</name>
    <dbReference type="NCBI Taxonomy" id="1017351"/>
    <lineage>
        <taxon>Archaea</taxon>
        <taxon>Methanobacteriati</taxon>
        <taxon>Methanobacteriota</taxon>
        <taxon>Stenosarchaea group</taxon>
        <taxon>Halobacteria</taxon>
        <taxon>Halobacteriales</taxon>
        <taxon>Haloferacaceae</taxon>
        <taxon>Halobaculum</taxon>
    </lineage>
</organism>
<evidence type="ECO:0000313" key="2">
    <source>
        <dbReference type="EMBL" id="QZP37210.1"/>
    </source>
</evidence>
<dbReference type="KEGG" id="hmp:K6T50_13105"/>
<feature type="compositionally biased region" description="Low complexity" evidence="1">
    <location>
        <begin position="35"/>
        <end position="60"/>
    </location>
</feature>
<protein>
    <submittedName>
        <fullName evidence="2">Uncharacterized protein</fullName>
    </submittedName>
</protein>